<dbReference type="GO" id="GO:0005737">
    <property type="term" value="C:cytoplasm"/>
    <property type="evidence" value="ECO:0007669"/>
    <property type="project" value="TreeGrafter"/>
</dbReference>
<gene>
    <name evidence="2" type="primary">28952220</name>
</gene>
<dbReference type="SUPFAM" id="SSF51735">
    <property type="entry name" value="NAD(P)-binding Rossmann-fold domains"/>
    <property type="match status" value="1"/>
</dbReference>
<dbReference type="InterPro" id="IPR001509">
    <property type="entry name" value="Epimerase_deHydtase"/>
</dbReference>
<sequence>MSRVPVKRILLTGATGYVGGTILDHLIKAQDEVLKGLTIDLLIRGDDAAAKLRSAYGDRVNPIQWAGLHDVDSIRDVASNYELIINTGSGFISDGAEAFVRGLARRVEPGVPPPWLLHISGCSNLADRPLTQKAYPDREWNDADGNAVYEFLKSEDVRESYPQRTTEVRVLTTAEETGVQAVSLNTPVIFGAGKGLFNQQGIIIPIIMRYVIQHGHGFKLNETANWDWVHVEDLADAFVLLTRTILEREDRGVGQVPTGKNGILFPAVGRAFQTEIMQKCLDAAFDEEILPREDTPPSKEIRDVTLQELADEITAGLIDMAERGWAGTKSMKGTELKRLVGWNPSRLEDAWKQDFKDELEALKTGKRPWTLESCIGKAG</sequence>
<reference evidence="2" key="2">
    <citation type="submission" date="2025-08" db="UniProtKB">
        <authorList>
            <consortium name="EnsemblFungi"/>
        </authorList>
    </citation>
    <scope>IDENTIFICATION</scope>
    <source>
        <strain evidence="2">4287 / CBS 123668 / FGSC 9935 / NRRL 34936</strain>
    </source>
</reference>
<evidence type="ECO:0000259" key="1">
    <source>
        <dbReference type="Pfam" id="PF01370"/>
    </source>
</evidence>
<proteinExistence type="predicted"/>
<dbReference type="VEuPathDB" id="FungiDB:FOXG_10766"/>
<accession>A0A0D2Y3B5</accession>
<feature type="domain" description="NAD-dependent epimerase/dehydratase" evidence="1">
    <location>
        <begin position="168"/>
        <end position="244"/>
    </location>
</feature>
<protein>
    <recommendedName>
        <fullName evidence="1">NAD-dependent epimerase/dehydratase domain-containing protein</fullName>
    </recommendedName>
</protein>
<dbReference type="Pfam" id="PF01370">
    <property type="entry name" value="Epimerase"/>
    <property type="match status" value="1"/>
</dbReference>
<dbReference type="PANTHER" id="PTHR48079">
    <property type="entry name" value="PROTEIN YEEZ"/>
    <property type="match status" value="1"/>
</dbReference>
<dbReference type="Gene3D" id="3.40.50.720">
    <property type="entry name" value="NAD(P)-binding Rossmann-like Domain"/>
    <property type="match status" value="1"/>
</dbReference>
<dbReference type="AlphaFoldDB" id="A0A0D2Y3B5"/>
<dbReference type="InterPro" id="IPR051783">
    <property type="entry name" value="NAD(P)-dependent_oxidoreduct"/>
</dbReference>
<dbReference type="STRING" id="426428.A0A0D2Y3B5"/>
<reference evidence="3" key="1">
    <citation type="journal article" date="2012" name="Mol. Plant Microbe Interact.">
        <title>A highly conserved effector in Fusarium oxysporum is required for full virulence on Arabidopsis.</title>
        <authorList>
            <person name="Thatcher L.F."/>
            <person name="Gardiner D.M."/>
            <person name="Kazan K."/>
            <person name="Manners J."/>
        </authorList>
    </citation>
    <scope>NUCLEOTIDE SEQUENCE [LARGE SCALE GENOMIC DNA]</scope>
    <source>
        <strain evidence="3">Fo5176</strain>
    </source>
</reference>
<organism evidence="2 3">
    <name type="scientific">Fusarium oxysporum (strain Fo5176)</name>
    <name type="common">Fusarium vascular wilt</name>
    <dbReference type="NCBI Taxonomy" id="660025"/>
    <lineage>
        <taxon>Eukaryota</taxon>
        <taxon>Fungi</taxon>
        <taxon>Dikarya</taxon>
        <taxon>Ascomycota</taxon>
        <taxon>Pezizomycotina</taxon>
        <taxon>Sordariomycetes</taxon>
        <taxon>Hypocreomycetidae</taxon>
        <taxon>Hypocreales</taxon>
        <taxon>Nectriaceae</taxon>
        <taxon>Fusarium</taxon>
        <taxon>Fusarium oxysporum species complex</taxon>
    </lineage>
</organism>
<evidence type="ECO:0000313" key="2">
    <source>
        <dbReference type="EnsemblFungi" id="FOXG_10766P0"/>
    </source>
</evidence>
<dbReference type="GO" id="GO:0004029">
    <property type="term" value="F:aldehyde dehydrogenase (NAD+) activity"/>
    <property type="evidence" value="ECO:0007669"/>
    <property type="project" value="TreeGrafter"/>
</dbReference>
<name>A0A0D2Y3B5_FUSOF</name>
<dbReference type="EnsemblFungi" id="FOXG_10766T0">
    <property type="protein sequence ID" value="FOXG_10766P0"/>
    <property type="gene ID" value="FOXG_10766"/>
</dbReference>
<dbReference type="InterPro" id="IPR036291">
    <property type="entry name" value="NAD(P)-bd_dom_sf"/>
</dbReference>
<dbReference type="Proteomes" id="UP000002489">
    <property type="component" value="Unassembled WGS sequence"/>
</dbReference>
<dbReference type="PANTHER" id="PTHR48079:SF6">
    <property type="entry name" value="NAD(P)-BINDING DOMAIN-CONTAINING PROTEIN-RELATED"/>
    <property type="match status" value="1"/>
</dbReference>
<evidence type="ECO:0000313" key="3">
    <source>
        <dbReference type="Proteomes" id="UP000002489"/>
    </source>
</evidence>